<dbReference type="Gene3D" id="3.40.50.12370">
    <property type="match status" value="1"/>
</dbReference>
<gene>
    <name evidence="3" type="ORF">GGD50_004570</name>
</gene>
<evidence type="ECO:0000256" key="1">
    <source>
        <dbReference type="ARBA" id="ARBA00008791"/>
    </source>
</evidence>
<dbReference type="EMBL" id="JACHBI010000010">
    <property type="protein sequence ID" value="MBB5575935.1"/>
    <property type="molecule type" value="Genomic_DNA"/>
</dbReference>
<dbReference type="SUPFAM" id="SSF52402">
    <property type="entry name" value="Adenine nucleotide alpha hydrolases-like"/>
    <property type="match status" value="2"/>
</dbReference>
<reference evidence="3 4" key="1">
    <citation type="submission" date="2020-08" db="EMBL/GenBank/DDBJ databases">
        <title>Genomic Encyclopedia of Type Strains, Phase IV (KMG-V): Genome sequencing to study the core and pangenomes of soil and plant-associated prokaryotes.</title>
        <authorList>
            <person name="Whitman W."/>
        </authorList>
    </citation>
    <scope>NUCLEOTIDE SEQUENCE [LARGE SCALE GENOMIC DNA]</scope>
    <source>
        <strain evidence="3 4">SEMIA 4064</strain>
    </source>
</reference>
<dbReference type="PANTHER" id="PTHR46268:SF15">
    <property type="entry name" value="UNIVERSAL STRESS PROTEIN HP_0031"/>
    <property type="match status" value="1"/>
</dbReference>
<dbReference type="InterPro" id="IPR006016">
    <property type="entry name" value="UspA"/>
</dbReference>
<dbReference type="AlphaFoldDB" id="A0A7W8XUQ5"/>
<dbReference type="Pfam" id="PF00582">
    <property type="entry name" value="Usp"/>
    <property type="match status" value="1"/>
</dbReference>
<feature type="domain" description="UspA" evidence="2">
    <location>
        <begin position="153"/>
        <end position="269"/>
    </location>
</feature>
<name>A0A7W8XUQ5_9HYPH</name>
<proteinExistence type="inferred from homology"/>
<dbReference type="PANTHER" id="PTHR46268">
    <property type="entry name" value="STRESS RESPONSE PROTEIN NHAX"/>
    <property type="match status" value="1"/>
</dbReference>
<comment type="similarity">
    <text evidence="1">Belongs to the universal stress protein A family.</text>
</comment>
<organism evidence="3 4">
    <name type="scientific">Rhizobium paranaense</name>
    <dbReference type="NCBI Taxonomy" id="1650438"/>
    <lineage>
        <taxon>Bacteria</taxon>
        <taxon>Pseudomonadati</taxon>
        <taxon>Pseudomonadota</taxon>
        <taxon>Alphaproteobacteria</taxon>
        <taxon>Hyphomicrobiales</taxon>
        <taxon>Rhizobiaceae</taxon>
        <taxon>Rhizobium/Agrobacterium group</taxon>
        <taxon>Rhizobium</taxon>
    </lineage>
</organism>
<keyword evidence="4" id="KW-1185">Reference proteome</keyword>
<dbReference type="Proteomes" id="UP000549882">
    <property type="component" value="Unassembled WGS sequence"/>
</dbReference>
<sequence length="274" mass="30600">MTFRSILTHFDIDAAPEKRATFALALADRFDAELLCTSAASPILLQETGLGFFSITDTLREEIKAIDARQRDLHERIMQNAPFRNHLEWRAMIADPTSFVTEQARCADLIILYHCDKGQACDYRRTIDPGTILLTAGRPVLFPSMSMTPLKAQIIVVAWKDTKEARRAVADAMPLLKRAHEVVVLAIPERETDQPYDLGDVVHYLAQHGVQGRCVVEPRQPRDIGTTIADIASEVGADLIVAGGYGHSRFREWIFGGITRSLLRNSSINLFLSN</sequence>
<dbReference type="CDD" id="cd00293">
    <property type="entry name" value="USP-like"/>
    <property type="match status" value="1"/>
</dbReference>
<evidence type="ECO:0000313" key="4">
    <source>
        <dbReference type="Proteomes" id="UP000549882"/>
    </source>
</evidence>
<accession>A0A7W8XUQ5</accession>
<evidence type="ECO:0000313" key="3">
    <source>
        <dbReference type="EMBL" id="MBB5575935.1"/>
    </source>
</evidence>
<protein>
    <submittedName>
        <fullName evidence="3">Nucleotide-binding universal stress UspA family protein</fullName>
    </submittedName>
</protein>
<dbReference type="RefSeq" id="WP_183939409.1">
    <property type="nucleotide sequence ID" value="NZ_JACHBI010000010.1"/>
</dbReference>
<comment type="caution">
    <text evidence="3">The sequence shown here is derived from an EMBL/GenBank/DDBJ whole genome shotgun (WGS) entry which is preliminary data.</text>
</comment>
<evidence type="ECO:0000259" key="2">
    <source>
        <dbReference type="Pfam" id="PF00582"/>
    </source>
</evidence>